<dbReference type="InterPro" id="IPR052336">
    <property type="entry name" value="MlaD_Phospholipid_Transporter"/>
</dbReference>
<dbReference type="InterPro" id="IPR003399">
    <property type="entry name" value="Mce/MlaD"/>
</dbReference>
<evidence type="ECO:0000313" key="4">
    <source>
        <dbReference type="EMBL" id="QHN41188.1"/>
    </source>
</evidence>
<feature type="compositionally biased region" description="Polar residues" evidence="1">
    <location>
        <begin position="405"/>
        <end position="414"/>
    </location>
</feature>
<dbReference type="GO" id="GO:0005576">
    <property type="term" value="C:extracellular region"/>
    <property type="evidence" value="ECO:0007669"/>
    <property type="project" value="TreeGrafter"/>
</dbReference>
<dbReference type="PRINTS" id="PR01782">
    <property type="entry name" value="MCEVIRFACTOR"/>
</dbReference>
<dbReference type="InterPro" id="IPR005693">
    <property type="entry name" value="Mce"/>
</dbReference>
<dbReference type="PANTHER" id="PTHR33371">
    <property type="entry name" value="INTERMEMBRANE PHOSPHOLIPID TRANSPORT SYSTEM BINDING PROTEIN MLAD-RELATED"/>
    <property type="match status" value="1"/>
</dbReference>
<feature type="domain" description="Mce/MlaD" evidence="2">
    <location>
        <begin position="66"/>
        <end position="148"/>
    </location>
</feature>
<feature type="region of interest" description="Disordered" evidence="1">
    <location>
        <begin position="1"/>
        <end position="25"/>
    </location>
</feature>
<organism evidence="4">
    <name type="scientific">Gordonia amarae</name>
    <dbReference type="NCBI Taxonomy" id="36821"/>
    <lineage>
        <taxon>Bacteria</taxon>
        <taxon>Bacillati</taxon>
        <taxon>Actinomycetota</taxon>
        <taxon>Actinomycetes</taxon>
        <taxon>Mycobacteriales</taxon>
        <taxon>Gordoniaceae</taxon>
        <taxon>Gordonia</taxon>
    </lineage>
</organism>
<proteinExistence type="predicted"/>
<sequence>MSESEPNQPDPQKSPKHAPMHKHSSNDAAVIAARRLRMGMIGVLVTAMVVLSALQMDKLPFLSNGAVYTAQLEDASGLRSGDSVVVAGVEVGKVRSITLRDSTGGDGTPLTTAEVTFDMADDMVVGTSSKASVQAETILGRRNLTITPAGDKRLKPGGDLPVEQTTPGYTLTEALQDTASTIHDTKLTKVDDALDAMSDAFADTPEELRGAVDGISRLSRTIASRDDQLGQLLSRADDVTAVVGRRSGDITTLLAQANSLFGELQRRNEAIETLLTGIKDVSVQLRAFIDENGTRLAPALRRLDDVVKVLQQDKTYLADGIDRLGPYANSLGEAVASAPYFQALAQFPSSGDITNIFIKLFKQKYPQAWAAMLRYNPINPKNFQLNPEYKKSQDTRNAPIATYMPPTSYTPGPP</sequence>
<evidence type="ECO:0000259" key="3">
    <source>
        <dbReference type="Pfam" id="PF11887"/>
    </source>
</evidence>
<feature type="region of interest" description="Disordered" evidence="1">
    <location>
        <begin position="395"/>
        <end position="414"/>
    </location>
</feature>
<dbReference type="NCBIfam" id="TIGR00996">
    <property type="entry name" value="Mtu_fam_mce"/>
    <property type="match status" value="1"/>
</dbReference>
<dbReference type="Pfam" id="PF11887">
    <property type="entry name" value="Mce4_CUP1"/>
    <property type="match status" value="1"/>
</dbReference>
<name>A0A857MG97_9ACTN</name>
<dbReference type="AlphaFoldDB" id="A0A857MG97"/>
<dbReference type="InterPro" id="IPR024516">
    <property type="entry name" value="Mce_C"/>
</dbReference>
<dbReference type="Pfam" id="PF02470">
    <property type="entry name" value="MlaD"/>
    <property type="match status" value="1"/>
</dbReference>
<dbReference type="EMBL" id="CP045810">
    <property type="protein sequence ID" value="QHN41188.1"/>
    <property type="molecule type" value="Genomic_DNA"/>
</dbReference>
<feature type="compositionally biased region" description="Polar residues" evidence="1">
    <location>
        <begin position="1"/>
        <end position="11"/>
    </location>
</feature>
<reference evidence="4" key="1">
    <citation type="journal article" date="2021" name="Nat. Microbiol.">
        <title>Cocultivation of an ultrasmall environmental parasitic bacterium with lytic ability against bacteria associated with wastewater foams.</title>
        <authorList>
            <person name="Batinovic S."/>
            <person name="Rose J.J.A."/>
            <person name="Ratcliffe J."/>
            <person name="Seviour R.J."/>
            <person name="Petrovski S."/>
        </authorList>
    </citation>
    <scope>NUCLEOTIDE SEQUENCE</scope>
    <source>
        <strain evidence="4">CON44</strain>
    </source>
</reference>
<evidence type="ECO:0000259" key="2">
    <source>
        <dbReference type="Pfam" id="PF02470"/>
    </source>
</evidence>
<feature type="compositionally biased region" description="Basic residues" evidence="1">
    <location>
        <begin position="14"/>
        <end position="23"/>
    </location>
</feature>
<dbReference type="RefSeq" id="WP_005190055.1">
    <property type="nucleotide sequence ID" value="NZ_CP045804.1"/>
</dbReference>
<protein>
    <submittedName>
        <fullName evidence="4">MCE family protein</fullName>
    </submittedName>
</protein>
<feature type="domain" description="Mammalian cell entry C-terminal" evidence="3">
    <location>
        <begin position="152"/>
        <end position="312"/>
    </location>
</feature>
<accession>A0A857MG97</accession>
<dbReference type="PANTHER" id="PTHR33371:SF18">
    <property type="entry name" value="MCE-FAMILY PROTEIN MCE3C"/>
    <property type="match status" value="1"/>
</dbReference>
<evidence type="ECO:0000256" key="1">
    <source>
        <dbReference type="SAM" id="MobiDB-lite"/>
    </source>
</evidence>
<gene>
    <name evidence="4" type="ORF">GII30_20265</name>
</gene>